<name>A0AAF0E2E5_9BASI</name>
<proteinExistence type="inferred from homology"/>
<protein>
    <recommendedName>
        <fullName evidence="4">Metal-dependent protein hydrolase</fullName>
    </recommendedName>
</protein>
<dbReference type="InterPro" id="IPR003226">
    <property type="entry name" value="MYG1_exonuclease"/>
</dbReference>
<evidence type="ECO:0000313" key="3">
    <source>
        <dbReference type="Proteomes" id="UP001214603"/>
    </source>
</evidence>
<organism evidence="2 3">
    <name type="scientific">Malassezia obtusa</name>
    <dbReference type="NCBI Taxonomy" id="76774"/>
    <lineage>
        <taxon>Eukaryota</taxon>
        <taxon>Fungi</taxon>
        <taxon>Dikarya</taxon>
        <taxon>Basidiomycota</taxon>
        <taxon>Ustilaginomycotina</taxon>
        <taxon>Malasseziomycetes</taxon>
        <taxon>Malasseziales</taxon>
        <taxon>Malasseziaceae</taxon>
        <taxon>Malassezia</taxon>
    </lineage>
</organism>
<evidence type="ECO:0000256" key="1">
    <source>
        <dbReference type="ARBA" id="ARBA00010105"/>
    </source>
</evidence>
<evidence type="ECO:0000313" key="2">
    <source>
        <dbReference type="EMBL" id="WFD03990.1"/>
    </source>
</evidence>
<dbReference type="Proteomes" id="UP001214603">
    <property type="component" value="Chromosome 6"/>
</dbReference>
<dbReference type="Pfam" id="PF03690">
    <property type="entry name" value="MYG1_exonuc"/>
    <property type="match status" value="1"/>
</dbReference>
<reference evidence="2" key="1">
    <citation type="submission" date="2023-03" db="EMBL/GenBank/DDBJ databases">
        <title>Mating type loci evolution in Malassezia.</title>
        <authorList>
            <person name="Coelho M.A."/>
        </authorList>
    </citation>
    <scope>NUCLEOTIDE SEQUENCE</scope>
    <source>
        <strain evidence="2">CBS 7876</strain>
    </source>
</reference>
<accession>A0AAF0E2E5</accession>
<dbReference type="PANTHER" id="PTHR11215:SF1">
    <property type="entry name" value="MYG1 EXONUCLEASE"/>
    <property type="match status" value="1"/>
</dbReference>
<comment type="similarity">
    <text evidence="1">Belongs to the MYG1 family.</text>
</comment>
<dbReference type="PANTHER" id="PTHR11215">
    <property type="entry name" value="METAL DEPENDENT HYDROLASE - RELATED"/>
    <property type="match status" value="1"/>
</dbReference>
<keyword evidence="3" id="KW-1185">Reference proteome</keyword>
<dbReference type="GO" id="GO:0005737">
    <property type="term" value="C:cytoplasm"/>
    <property type="evidence" value="ECO:0007669"/>
    <property type="project" value="TreeGrafter"/>
</dbReference>
<gene>
    <name evidence="2" type="ORF">MOBT1_002687</name>
</gene>
<dbReference type="EMBL" id="CP119939">
    <property type="protein sequence ID" value="WFD03990.1"/>
    <property type="molecule type" value="Genomic_DNA"/>
</dbReference>
<dbReference type="GO" id="GO:0005634">
    <property type="term" value="C:nucleus"/>
    <property type="evidence" value="ECO:0007669"/>
    <property type="project" value="TreeGrafter"/>
</dbReference>
<dbReference type="AlphaFoldDB" id="A0AAF0E2E5"/>
<sequence length="341" mass="37914">MSDAKRIKLDKDAQPVIVTHSGTFHADDALAVNLLQKLPMLSNAELVRTRDPAEIAKGTIVVDVGAEYTPDSQRFDHHQRGFFETFDAEHKTKLSSAGLVWKHFGQDILAAHMGVDITDERVPLLHLKMYDDFVEAIDAIDNGIALYPNAAGEPAYKSRTDLSSRVGFMNPRWNEPFNEADLLARFRRASAMAGGEFFDRVDDALYAWLPARDIVVKALEERKTFEGADPQGRILLFDRAVGWKGHIFDLESALEIPDAEKPLYVVYPDESGKWRVQAVPVSSESFESRKALPEPWRGIRDEELSNLSGIPGCVFVHQSGFIGGNASKEGALTMATKALEM</sequence>
<evidence type="ECO:0008006" key="4">
    <source>
        <dbReference type="Google" id="ProtNLM"/>
    </source>
</evidence>